<evidence type="ECO:0000313" key="6">
    <source>
        <dbReference type="Proteomes" id="UP000582182"/>
    </source>
</evidence>
<reference evidence="5 6" key="1">
    <citation type="submission" date="2019-09" db="EMBL/GenBank/DDBJ databases">
        <title>Bird 10,000 Genomes (B10K) Project - Family phase.</title>
        <authorList>
            <person name="Zhang G."/>
        </authorList>
    </citation>
    <scope>NUCLEOTIDE SEQUENCE [LARGE SCALE GENOMIC DNA]</scope>
    <source>
        <strain evidence="5">B10K-DU-029-46</strain>
    </source>
</reference>
<sequence length="615" mass="63155">QGSHSSPHPSLSFLGAGRHEGPVGSTAQPAMATDPASLLDRGKGSSLPVPTITPDTPEVTSTSLAGALDLTTWALRPHDKEGPSEHSHVPMDQTWHPPAVSGPSPTPVAPDSSAVTQSRVSYTSPGSPSVSPPPQPAPVGGSAVPPLPVLQPSPGTGWGVLALGPTVGTPQGGPSPRVQLPHSGSGVDSAESLQITGETTVGVGDPGSWVVTAQPSWQPDSLVPLSTSGSPQQPPLSQSVSSLEPTTTASVTASTVTTTITATTASPALLRGMGTVTPEPGAAVLESDMTGLLWGSTRMPGPPQQPTDPPGTLDHHGDPESPPAATATDLVQPSSSPGGWQDADTLQGTLSTAGRAPQVFIVEDQPPLLRASLLRIPCELVLDMVFDPVLQDPGSRQHQELLQSFNRTVSVGPGCAVSWGRTSHMVLSILPAQVTPLFMSVPGFLWLEVTGIREGSVVLEYEALLAAERVPAAGLGELLEAALGPGAEGLAVGSAPVIRNVARGQPLDPCAELFACRAGFACVAGAEGNATCTSLCHRGYCKNQGICTHPRDRGPLCQCPVGSDFWFMGLRCDYRVTQQSLLGAAAGVLLSILLLAAVLAAVAIRRFKVLLMEAR</sequence>
<organism evidence="5 6">
    <name type="scientific">Turnix velox</name>
    <name type="common">Little buttonquail</name>
    <dbReference type="NCBI Taxonomy" id="2529409"/>
    <lineage>
        <taxon>Eukaryota</taxon>
        <taxon>Metazoa</taxon>
        <taxon>Chordata</taxon>
        <taxon>Craniata</taxon>
        <taxon>Vertebrata</taxon>
        <taxon>Euteleostomi</taxon>
        <taxon>Archelosauria</taxon>
        <taxon>Archosauria</taxon>
        <taxon>Dinosauria</taxon>
        <taxon>Saurischia</taxon>
        <taxon>Theropoda</taxon>
        <taxon>Coelurosauria</taxon>
        <taxon>Aves</taxon>
        <taxon>Neognathae</taxon>
        <taxon>Neoaves</taxon>
        <taxon>Charadriiformes</taxon>
        <taxon>Turnicidae</taxon>
        <taxon>Turnix</taxon>
    </lineage>
</organism>
<dbReference type="PROSITE" id="PS50026">
    <property type="entry name" value="EGF_3"/>
    <property type="match status" value="1"/>
</dbReference>
<keyword evidence="3" id="KW-1133">Transmembrane helix</keyword>
<proteinExistence type="predicted"/>
<feature type="domain" description="EGF-like" evidence="4">
    <location>
        <begin position="533"/>
        <end position="573"/>
    </location>
</feature>
<keyword evidence="3" id="KW-0472">Membrane</keyword>
<evidence type="ECO:0000259" key="4">
    <source>
        <dbReference type="PROSITE" id="PS50026"/>
    </source>
</evidence>
<keyword evidence="3" id="KW-0812">Transmembrane</keyword>
<name>A0A7L3L8M2_9CHAR</name>
<comment type="caution">
    <text evidence="1">Lacks conserved residue(s) required for the propagation of feature annotation.</text>
</comment>
<dbReference type="PANTHER" id="PTHR15381:SF1">
    <property type="entry name" value="CHONDROITIN SULFATE PROTEOGLYCAN 5"/>
    <property type="match status" value="1"/>
</dbReference>
<evidence type="ECO:0000313" key="5">
    <source>
        <dbReference type="EMBL" id="NXU50445.1"/>
    </source>
</evidence>
<keyword evidence="1" id="KW-0245">EGF-like domain</keyword>
<feature type="non-terminal residue" evidence="5">
    <location>
        <position position="1"/>
    </location>
</feature>
<dbReference type="OrthoDB" id="10055523at2759"/>
<feature type="non-terminal residue" evidence="5">
    <location>
        <position position="615"/>
    </location>
</feature>
<feature type="compositionally biased region" description="Polar residues" evidence="2">
    <location>
        <begin position="113"/>
        <end position="123"/>
    </location>
</feature>
<feature type="compositionally biased region" description="Pro residues" evidence="2">
    <location>
        <begin position="300"/>
        <end position="309"/>
    </location>
</feature>
<evidence type="ECO:0000256" key="1">
    <source>
        <dbReference type="PROSITE-ProRule" id="PRU00076"/>
    </source>
</evidence>
<dbReference type="EMBL" id="VZTY01009543">
    <property type="protein sequence ID" value="NXU50445.1"/>
    <property type="molecule type" value="Genomic_DNA"/>
</dbReference>
<feature type="region of interest" description="Disordered" evidence="2">
    <location>
        <begin position="1"/>
        <end position="189"/>
    </location>
</feature>
<dbReference type="InterPro" id="IPR000742">
    <property type="entry name" value="EGF"/>
</dbReference>
<gene>
    <name evidence="5" type="primary">Impg2_0</name>
    <name evidence="5" type="ORF">TURVEL_R14012</name>
</gene>
<dbReference type="PANTHER" id="PTHR15381">
    <property type="entry name" value="CHONDROITIN SULFATE PROTEOGLYCAN 5 -RELATED"/>
    <property type="match status" value="1"/>
</dbReference>
<keyword evidence="6" id="KW-1185">Reference proteome</keyword>
<accession>A0A7L3L8M2</accession>
<feature type="compositionally biased region" description="Low complexity" evidence="2">
    <location>
        <begin position="224"/>
        <end position="253"/>
    </location>
</feature>
<dbReference type="AlphaFoldDB" id="A0A7L3L8M2"/>
<protein>
    <submittedName>
        <fullName evidence="5">IMPG2 protein</fullName>
    </submittedName>
</protein>
<feature type="region of interest" description="Disordered" evidence="2">
    <location>
        <begin position="220"/>
        <end position="253"/>
    </location>
</feature>
<feature type="transmembrane region" description="Helical" evidence="3">
    <location>
        <begin position="581"/>
        <end position="604"/>
    </location>
</feature>
<evidence type="ECO:0000256" key="3">
    <source>
        <dbReference type="SAM" id="Phobius"/>
    </source>
</evidence>
<feature type="compositionally biased region" description="Polar residues" evidence="2">
    <location>
        <begin position="329"/>
        <end position="344"/>
    </location>
</feature>
<feature type="compositionally biased region" description="Low complexity" evidence="2">
    <location>
        <begin position="1"/>
        <end position="15"/>
    </location>
</feature>
<feature type="region of interest" description="Disordered" evidence="2">
    <location>
        <begin position="293"/>
        <end position="344"/>
    </location>
</feature>
<comment type="caution">
    <text evidence="5">The sequence shown here is derived from an EMBL/GenBank/DDBJ whole genome shotgun (WGS) entry which is preliminary data.</text>
</comment>
<evidence type="ECO:0000256" key="2">
    <source>
        <dbReference type="SAM" id="MobiDB-lite"/>
    </source>
</evidence>
<feature type="compositionally biased region" description="Basic and acidic residues" evidence="2">
    <location>
        <begin position="76"/>
        <end position="89"/>
    </location>
</feature>
<dbReference type="Proteomes" id="UP000582182">
    <property type="component" value="Unassembled WGS sequence"/>
</dbReference>